<dbReference type="Proteomes" id="UP001151760">
    <property type="component" value="Unassembled WGS sequence"/>
</dbReference>
<proteinExistence type="predicted"/>
<feature type="region of interest" description="Disordered" evidence="1">
    <location>
        <begin position="102"/>
        <end position="161"/>
    </location>
</feature>
<protein>
    <submittedName>
        <fullName evidence="2">Uncharacterized protein</fullName>
    </submittedName>
</protein>
<evidence type="ECO:0000256" key="1">
    <source>
        <dbReference type="SAM" id="MobiDB-lite"/>
    </source>
</evidence>
<evidence type="ECO:0000313" key="3">
    <source>
        <dbReference type="Proteomes" id="UP001151760"/>
    </source>
</evidence>
<reference evidence="2" key="2">
    <citation type="submission" date="2022-01" db="EMBL/GenBank/DDBJ databases">
        <authorList>
            <person name="Yamashiro T."/>
            <person name="Shiraishi A."/>
            <person name="Satake H."/>
            <person name="Nakayama K."/>
        </authorList>
    </citation>
    <scope>NUCLEOTIDE SEQUENCE</scope>
</reference>
<dbReference type="EMBL" id="BQNB010014868">
    <property type="protein sequence ID" value="GJT33304.1"/>
    <property type="molecule type" value="Genomic_DNA"/>
</dbReference>
<reference evidence="2" key="1">
    <citation type="journal article" date="2022" name="Int. J. Mol. Sci.">
        <title>Draft Genome of Tanacetum Coccineum: Genomic Comparison of Closely Related Tanacetum-Family Plants.</title>
        <authorList>
            <person name="Yamashiro T."/>
            <person name="Shiraishi A."/>
            <person name="Nakayama K."/>
            <person name="Satake H."/>
        </authorList>
    </citation>
    <scope>NUCLEOTIDE SEQUENCE</scope>
</reference>
<comment type="caution">
    <text evidence="2">The sequence shown here is derived from an EMBL/GenBank/DDBJ whole genome shotgun (WGS) entry which is preliminary data.</text>
</comment>
<name>A0ABQ5D2Q3_9ASTR</name>
<feature type="compositionally biased region" description="Basic and acidic residues" evidence="1">
    <location>
        <begin position="102"/>
        <end position="120"/>
    </location>
</feature>
<keyword evidence="3" id="KW-1185">Reference proteome</keyword>
<feature type="compositionally biased region" description="Polar residues" evidence="1">
    <location>
        <begin position="140"/>
        <end position="161"/>
    </location>
</feature>
<evidence type="ECO:0000313" key="2">
    <source>
        <dbReference type="EMBL" id="GJT33304.1"/>
    </source>
</evidence>
<sequence length="403" mass="46194">MFSTEEEIIEVITENITHMLKCLRVKKSNEVLYMAQQWEFEMGKGRHLSKIAEIKEVGVGSKLHEKLNVLNVQPALTMWDVLKAKYEKPPASIDTYRADAFHKRHHDDHSDDHPEGEKGLKKQKTTKASSSANVTSSSKPTTVQRTKTSSSQPQQQEYDGCSTVQEIDDDEDLSEEASPEFLAKISGNDVNWVPTTADYHILKVAFDDMMRSRCQTGAKYEYQIQQATSYINNQIEKCAAQYQLCAAQYQLCAALGDLMILQLLAVKCTAQVIRVKNVLTHEQDLMEEILVKRVDEQAYIYSESDRKYLNKNDIKDMYLLCLKYKVEQLGNELMKSLVVYIKSCVIWERVHDYQLGIECYETKVNLTAPTLTLSGIEALLLITDPFIDIVYENSKKEKRVNEY</sequence>
<organism evidence="2 3">
    <name type="scientific">Tanacetum coccineum</name>
    <dbReference type="NCBI Taxonomy" id="301880"/>
    <lineage>
        <taxon>Eukaryota</taxon>
        <taxon>Viridiplantae</taxon>
        <taxon>Streptophyta</taxon>
        <taxon>Embryophyta</taxon>
        <taxon>Tracheophyta</taxon>
        <taxon>Spermatophyta</taxon>
        <taxon>Magnoliopsida</taxon>
        <taxon>eudicotyledons</taxon>
        <taxon>Gunneridae</taxon>
        <taxon>Pentapetalae</taxon>
        <taxon>asterids</taxon>
        <taxon>campanulids</taxon>
        <taxon>Asterales</taxon>
        <taxon>Asteraceae</taxon>
        <taxon>Asteroideae</taxon>
        <taxon>Anthemideae</taxon>
        <taxon>Anthemidinae</taxon>
        <taxon>Tanacetum</taxon>
    </lineage>
</organism>
<gene>
    <name evidence="2" type="ORF">Tco_0923723</name>
</gene>
<accession>A0ABQ5D2Q3</accession>
<feature type="compositionally biased region" description="Low complexity" evidence="1">
    <location>
        <begin position="126"/>
        <end position="139"/>
    </location>
</feature>